<evidence type="ECO:0000313" key="7">
    <source>
        <dbReference type="Proteomes" id="UP001296706"/>
    </source>
</evidence>
<comment type="caution">
    <text evidence="6">The sequence shown here is derived from an EMBL/GenBank/DDBJ whole genome shotgun (WGS) entry which is preliminary data.</text>
</comment>
<dbReference type="PROSITE" id="PS50977">
    <property type="entry name" value="HTH_TETR_2"/>
    <property type="match status" value="1"/>
</dbReference>
<evidence type="ECO:0000256" key="4">
    <source>
        <dbReference type="PROSITE-ProRule" id="PRU00335"/>
    </source>
</evidence>
<dbReference type="PANTHER" id="PTHR30055:SF234">
    <property type="entry name" value="HTH-TYPE TRANSCRIPTIONAL REGULATOR BETI"/>
    <property type="match status" value="1"/>
</dbReference>
<dbReference type="InterPro" id="IPR050109">
    <property type="entry name" value="HTH-type_TetR-like_transc_reg"/>
</dbReference>
<feature type="domain" description="HTH tetR-type" evidence="5">
    <location>
        <begin position="7"/>
        <end position="67"/>
    </location>
</feature>
<dbReference type="PANTHER" id="PTHR30055">
    <property type="entry name" value="HTH-TYPE TRANSCRIPTIONAL REGULATOR RUTR"/>
    <property type="match status" value="1"/>
</dbReference>
<dbReference type="SUPFAM" id="SSF46689">
    <property type="entry name" value="Homeodomain-like"/>
    <property type="match status" value="1"/>
</dbReference>
<accession>A0ABX1RF31</accession>
<evidence type="ECO:0000259" key="5">
    <source>
        <dbReference type="PROSITE" id="PS50977"/>
    </source>
</evidence>
<name>A0ABX1RF31_9PSEU</name>
<feature type="DNA-binding region" description="H-T-H motif" evidence="4">
    <location>
        <begin position="30"/>
        <end position="49"/>
    </location>
</feature>
<keyword evidence="7" id="KW-1185">Reference proteome</keyword>
<dbReference type="InterPro" id="IPR009057">
    <property type="entry name" value="Homeodomain-like_sf"/>
</dbReference>
<evidence type="ECO:0000256" key="1">
    <source>
        <dbReference type="ARBA" id="ARBA00023015"/>
    </source>
</evidence>
<dbReference type="Gene3D" id="1.10.357.10">
    <property type="entry name" value="Tetracycline Repressor, domain 2"/>
    <property type="match status" value="1"/>
</dbReference>
<sequence length="194" mass="20898">MVGGVQGERRDQLVAAAFRRVAEMGFEGLRLRQVAEDVGIDHSTLHHHFATKQDLVGAVAEYTTRHFWAAAPQSAEPAAALREHLAALRRMIEDRPDLLVVTAELDLRGRRDPAVAAAMEHHEAGWREVLTGVLAAGAAQGVWARPVEPVVATELVIATVKGVRLTPRVAAQAFEQLEALLIGGASGNAEGERQ</sequence>
<dbReference type="PRINTS" id="PR00455">
    <property type="entry name" value="HTHTETR"/>
</dbReference>
<evidence type="ECO:0000313" key="6">
    <source>
        <dbReference type="EMBL" id="NMH78396.1"/>
    </source>
</evidence>
<dbReference type="EMBL" id="JAAXKY010000043">
    <property type="protein sequence ID" value="NMH78396.1"/>
    <property type="molecule type" value="Genomic_DNA"/>
</dbReference>
<keyword evidence="2 4" id="KW-0238">DNA-binding</keyword>
<organism evidence="6 7">
    <name type="scientific">Pseudonocardia xinjiangensis</name>
    <dbReference type="NCBI Taxonomy" id="75289"/>
    <lineage>
        <taxon>Bacteria</taxon>
        <taxon>Bacillati</taxon>
        <taxon>Actinomycetota</taxon>
        <taxon>Actinomycetes</taxon>
        <taxon>Pseudonocardiales</taxon>
        <taxon>Pseudonocardiaceae</taxon>
        <taxon>Pseudonocardia</taxon>
    </lineage>
</organism>
<protein>
    <submittedName>
        <fullName evidence="6">TetR/AcrR family transcriptional regulator</fullName>
    </submittedName>
</protein>
<keyword evidence="1" id="KW-0805">Transcription regulation</keyword>
<reference evidence="6 7" key="1">
    <citation type="submission" date="2020-04" db="EMBL/GenBank/DDBJ databases">
        <authorList>
            <person name="Klaysubun C."/>
            <person name="Duangmal K."/>
            <person name="Lipun K."/>
        </authorList>
    </citation>
    <scope>NUCLEOTIDE SEQUENCE [LARGE SCALE GENOMIC DNA]</scope>
    <source>
        <strain evidence="6 7">JCM 11839</strain>
    </source>
</reference>
<dbReference type="RefSeq" id="WP_169396472.1">
    <property type="nucleotide sequence ID" value="NZ_BAAAJH010000012.1"/>
</dbReference>
<dbReference type="InterPro" id="IPR001647">
    <property type="entry name" value="HTH_TetR"/>
</dbReference>
<evidence type="ECO:0000256" key="3">
    <source>
        <dbReference type="ARBA" id="ARBA00023163"/>
    </source>
</evidence>
<dbReference type="Proteomes" id="UP001296706">
    <property type="component" value="Unassembled WGS sequence"/>
</dbReference>
<proteinExistence type="predicted"/>
<gene>
    <name evidence="6" type="ORF">HF577_15035</name>
</gene>
<evidence type="ECO:0000256" key="2">
    <source>
        <dbReference type="ARBA" id="ARBA00023125"/>
    </source>
</evidence>
<dbReference type="InterPro" id="IPR036271">
    <property type="entry name" value="Tet_transcr_reg_TetR-rel_C_sf"/>
</dbReference>
<keyword evidence="3" id="KW-0804">Transcription</keyword>
<dbReference type="Pfam" id="PF00440">
    <property type="entry name" value="TetR_N"/>
    <property type="match status" value="1"/>
</dbReference>
<dbReference type="SUPFAM" id="SSF48498">
    <property type="entry name" value="Tetracyclin repressor-like, C-terminal domain"/>
    <property type="match status" value="1"/>
</dbReference>